<feature type="domain" description="MmeI-like C-terminal" evidence="1">
    <location>
        <begin position="5"/>
        <end position="81"/>
    </location>
</feature>
<organism evidence="2 3">
    <name type="scientific">Corynebacterium mucifaciens</name>
    <dbReference type="NCBI Taxonomy" id="57171"/>
    <lineage>
        <taxon>Bacteria</taxon>
        <taxon>Bacillati</taxon>
        <taxon>Actinomycetota</taxon>
        <taxon>Actinomycetes</taxon>
        <taxon>Mycobacteriales</taxon>
        <taxon>Corynebacteriaceae</taxon>
        <taxon>Corynebacterium</taxon>
    </lineage>
</organism>
<keyword evidence="3" id="KW-1185">Reference proteome</keyword>
<evidence type="ECO:0000313" key="3">
    <source>
        <dbReference type="Proteomes" id="UP001549139"/>
    </source>
</evidence>
<dbReference type="InterPro" id="IPR046818">
    <property type="entry name" value="MmeI_C"/>
</dbReference>
<accession>A0ABV2NZ20</accession>
<proteinExistence type="predicted"/>
<dbReference type="EMBL" id="JBEPNZ010000001">
    <property type="protein sequence ID" value="MET3944831.1"/>
    <property type="molecule type" value="Genomic_DNA"/>
</dbReference>
<dbReference type="RefSeq" id="WP_246233897.1">
    <property type="nucleotide sequence ID" value="NZ_JAAXPF010000009.1"/>
</dbReference>
<evidence type="ECO:0000313" key="2">
    <source>
        <dbReference type="EMBL" id="MET3944831.1"/>
    </source>
</evidence>
<protein>
    <recommendedName>
        <fullName evidence="1">MmeI-like C-terminal domain-containing protein</fullName>
    </recommendedName>
</protein>
<name>A0ABV2NZ20_9CORY</name>
<comment type="caution">
    <text evidence="2">The sequence shown here is derived from an EMBL/GenBank/DDBJ whole genome shotgun (WGS) entry which is preliminary data.</text>
</comment>
<reference evidence="2 3" key="1">
    <citation type="submission" date="2024-06" db="EMBL/GenBank/DDBJ databases">
        <title>Sequencing the genomes of 1000 actinobacteria strains.</title>
        <authorList>
            <person name="Klenk H.-P."/>
        </authorList>
    </citation>
    <scope>NUCLEOTIDE SEQUENCE [LARGE SCALE GENOMIC DNA]</scope>
    <source>
        <strain evidence="2 3">DSM 44265</strain>
    </source>
</reference>
<sequence>MPPLDDRTRQRVFDAGKGVLDARALYPERSLADHYNPLAMAPELIKTHEALDREVDRAMGAKRRIATERQRQEILFANYAHMA</sequence>
<dbReference type="Pfam" id="PF20467">
    <property type="entry name" value="MmeI_C"/>
    <property type="match status" value="1"/>
</dbReference>
<evidence type="ECO:0000259" key="1">
    <source>
        <dbReference type="Pfam" id="PF20467"/>
    </source>
</evidence>
<dbReference type="Proteomes" id="UP001549139">
    <property type="component" value="Unassembled WGS sequence"/>
</dbReference>
<gene>
    <name evidence="2" type="ORF">JOF50_001630</name>
</gene>